<gene>
    <name evidence="1" type="ORF">ACFOSH_06630</name>
</gene>
<name>A0ABV7NQP0_9PSEU</name>
<dbReference type="RefSeq" id="WP_378237792.1">
    <property type="nucleotide sequence ID" value="NZ_JBHRWK010000012.1"/>
</dbReference>
<sequence length="203" mass="22936">MTVLSPSRLEILVEEPSAEAALRSLLPKIIPGFAYQIIPFNGRADLVSRLPVRLRDYTYYWAETGLRIVVLLDRDNDDCVKLKARLVEIADEVGLPAEAALFRIVIEELEAWFLGDVPALHATYPRVPLSLGSQTKSRDPEAIPGGAWEGLEQVLRKHGYHRKGLRKVQAAREIAPHMDVENNRSQSFQVFRDGLRRLVSEEN</sequence>
<evidence type="ECO:0000313" key="2">
    <source>
        <dbReference type="Proteomes" id="UP001595645"/>
    </source>
</evidence>
<protein>
    <submittedName>
        <fullName evidence="1">DUF4276 family protein</fullName>
    </submittedName>
</protein>
<dbReference type="InterPro" id="IPR025455">
    <property type="entry name" value="DUF4276"/>
</dbReference>
<keyword evidence="2" id="KW-1185">Reference proteome</keyword>
<dbReference type="Proteomes" id="UP001595645">
    <property type="component" value="Unassembled WGS sequence"/>
</dbReference>
<organism evidence="1 2">
    <name type="scientific">Amycolatopsis speibonae</name>
    <dbReference type="NCBI Taxonomy" id="1450224"/>
    <lineage>
        <taxon>Bacteria</taxon>
        <taxon>Bacillati</taxon>
        <taxon>Actinomycetota</taxon>
        <taxon>Actinomycetes</taxon>
        <taxon>Pseudonocardiales</taxon>
        <taxon>Pseudonocardiaceae</taxon>
        <taxon>Amycolatopsis</taxon>
    </lineage>
</organism>
<accession>A0ABV7NQP0</accession>
<reference evidence="2" key="1">
    <citation type="journal article" date="2019" name="Int. J. Syst. Evol. Microbiol.">
        <title>The Global Catalogue of Microorganisms (GCM) 10K type strain sequencing project: providing services to taxonomists for standard genome sequencing and annotation.</title>
        <authorList>
            <consortium name="The Broad Institute Genomics Platform"/>
            <consortium name="The Broad Institute Genome Sequencing Center for Infectious Disease"/>
            <person name="Wu L."/>
            <person name="Ma J."/>
        </authorList>
    </citation>
    <scope>NUCLEOTIDE SEQUENCE [LARGE SCALE GENOMIC DNA]</scope>
    <source>
        <strain evidence="2">CGMCC 4.7676</strain>
    </source>
</reference>
<dbReference type="Pfam" id="PF14103">
    <property type="entry name" value="DUF4276"/>
    <property type="match status" value="1"/>
</dbReference>
<evidence type="ECO:0000313" key="1">
    <source>
        <dbReference type="EMBL" id="MFC3449104.1"/>
    </source>
</evidence>
<dbReference type="EMBL" id="JBHRWK010000012">
    <property type="protein sequence ID" value="MFC3449104.1"/>
    <property type="molecule type" value="Genomic_DNA"/>
</dbReference>
<proteinExistence type="predicted"/>
<comment type="caution">
    <text evidence="1">The sequence shown here is derived from an EMBL/GenBank/DDBJ whole genome shotgun (WGS) entry which is preliminary data.</text>
</comment>